<evidence type="ECO:0000256" key="2">
    <source>
        <dbReference type="ARBA" id="ARBA00022806"/>
    </source>
</evidence>
<gene>
    <name evidence="5" type="ORF">Dacsa_3607</name>
</gene>
<dbReference type="RefSeq" id="WP_015231061.1">
    <property type="nucleotide sequence ID" value="NC_019780.1"/>
</dbReference>
<dbReference type="GO" id="GO:0006281">
    <property type="term" value="P:DNA repair"/>
    <property type="evidence" value="ECO:0007669"/>
    <property type="project" value="UniProtKB-KW"/>
</dbReference>
<dbReference type="GO" id="GO:0004386">
    <property type="term" value="F:helicase activity"/>
    <property type="evidence" value="ECO:0007669"/>
    <property type="project" value="UniProtKB-KW"/>
</dbReference>
<organism evidence="5 6">
    <name type="scientific">Dactylococcopsis salina (strain PCC 8305)</name>
    <name type="common">Myxobactron salinum</name>
    <dbReference type="NCBI Taxonomy" id="13035"/>
    <lineage>
        <taxon>Bacteria</taxon>
        <taxon>Bacillati</taxon>
        <taxon>Cyanobacteriota</taxon>
        <taxon>Cyanophyceae</taxon>
        <taxon>Nodosilineales</taxon>
        <taxon>Cymatolegaceae</taxon>
        <taxon>Dactylococcopsis</taxon>
    </lineage>
</organism>
<dbReference type="KEGG" id="dsl:Dacsa_3607"/>
<dbReference type="STRING" id="13035.Dacsa_3607"/>
<sequence>MTESIWQLSQTHLNLLSTCPRKFQYTYLEKFTSPCIAQPQSHLTLGNRFHRLMQQRELGLSIEGILAADEPLKQSFEALAKVAPNVVYGEANTWRDAEHRRILRQGKFLFTGIYDLLILKESEAEIIDWKTYPKPANQEAIETNWQTRLYLYLLTETSNYVPEQIKFTYWFIKVPQTPKAVTFQYNQTKHETTKKELSELLKQLETYYKKYQEQKEPFPQVEESKGFCVECPFTLPCGRNLETEKVSPEAVEEVMI</sequence>
<dbReference type="EMBL" id="CP003944">
    <property type="protein sequence ID" value="AFZ52087.1"/>
    <property type="molecule type" value="Genomic_DNA"/>
</dbReference>
<dbReference type="eggNOG" id="COG2887">
    <property type="taxonomic scope" value="Bacteria"/>
</dbReference>
<keyword evidence="3" id="KW-0234">DNA repair</keyword>
<name>K9Z027_DACS8</name>
<dbReference type="PATRIC" id="fig|13035.3.peg.4088"/>
<protein>
    <recommendedName>
        <fullName evidence="4">PD-(D/E)XK endonuclease-like domain-containing protein</fullName>
    </recommendedName>
</protein>
<accession>K9Z027</accession>
<dbReference type="InterPro" id="IPR038726">
    <property type="entry name" value="PDDEXK_AddAB-type"/>
</dbReference>
<keyword evidence="6" id="KW-1185">Reference proteome</keyword>
<keyword evidence="2" id="KW-0347">Helicase</keyword>
<evidence type="ECO:0000259" key="4">
    <source>
        <dbReference type="Pfam" id="PF12705"/>
    </source>
</evidence>
<keyword evidence="1" id="KW-0227">DNA damage</keyword>
<keyword evidence="2" id="KW-0378">Hydrolase</keyword>
<dbReference type="InterPro" id="IPR011604">
    <property type="entry name" value="PDDEXK-like_dom_sf"/>
</dbReference>
<evidence type="ECO:0000313" key="5">
    <source>
        <dbReference type="EMBL" id="AFZ52087.1"/>
    </source>
</evidence>
<dbReference type="Pfam" id="PF12705">
    <property type="entry name" value="PDDEXK_1"/>
    <property type="match status" value="1"/>
</dbReference>
<dbReference type="AlphaFoldDB" id="K9Z027"/>
<keyword evidence="2" id="KW-0067">ATP-binding</keyword>
<feature type="domain" description="PD-(D/E)XK endonuclease-like" evidence="4">
    <location>
        <begin position="7"/>
        <end position="237"/>
    </location>
</feature>
<evidence type="ECO:0000256" key="3">
    <source>
        <dbReference type="ARBA" id="ARBA00023204"/>
    </source>
</evidence>
<evidence type="ECO:0000313" key="6">
    <source>
        <dbReference type="Proteomes" id="UP000010482"/>
    </source>
</evidence>
<dbReference type="HOGENOM" id="CLU_070318_1_0_3"/>
<dbReference type="OrthoDB" id="450180at2"/>
<reference evidence="5" key="1">
    <citation type="submission" date="2012-04" db="EMBL/GenBank/DDBJ databases">
        <title>Finished genome of Dactylococcopsis salina PCC 8305.</title>
        <authorList>
            <consortium name="US DOE Joint Genome Institute"/>
            <person name="Gugger M."/>
            <person name="Coursin T."/>
            <person name="Rippka R."/>
            <person name="Tandeau De Marsac N."/>
            <person name="Huntemann M."/>
            <person name="Wei C.-L."/>
            <person name="Han J."/>
            <person name="Detter J.C."/>
            <person name="Han C."/>
            <person name="Tapia R."/>
            <person name="Daligault H."/>
            <person name="Chen A."/>
            <person name="Krypides N."/>
            <person name="Mavromatis K."/>
            <person name="Markowitz V."/>
            <person name="Szeto E."/>
            <person name="Ivanova N."/>
            <person name="Ovchinnikova G."/>
            <person name="Pagani I."/>
            <person name="Pati A."/>
            <person name="Goodwin L."/>
            <person name="Peters L."/>
            <person name="Pitluck S."/>
            <person name="Woyke T."/>
            <person name="Kerfeld C."/>
        </authorList>
    </citation>
    <scope>NUCLEOTIDE SEQUENCE [LARGE SCALE GENOMIC DNA]</scope>
    <source>
        <strain evidence="5">PCC 8305</strain>
    </source>
</reference>
<keyword evidence="2" id="KW-0547">Nucleotide-binding</keyword>
<evidence type="ECO:0000256" key="1">
    <source>
        <dbReference type="ARBA" id="ARBA00022763"/>
    </source>
</evidence>
<dbReference type="Proteomes" id="UP000010482">
    <property type="component" value="Chromosome"/>
</dbReference>
<proteinExistence type="predicted"/>
<dbReference type="Gene3D" id="3.90.320.10">
    <property type="match status" value="1"/>
</dbReference>